<feature type="domain" description="Leucine-binding protein" evidence="6">
    <location>
        <begin position="27"/>
        <end position="368"/>
    </location>
</feature>
<dbReference type="GO" id="GO:0006865">
    <property type="term" value="P:amino acid transport"/>
    <property type="evidence" value="ECO:0007669"/>
    <property type="project" value="UniProtKB-KW"/>
</dbReference>
<keyword evidence="2" id="KW-0813">Transport</keyword>
<dbReference type="Gene3D" id="3.40.50.2300">
    <property type="match status" value="2"/>
</dbReference>
<feature type="signal peptide" evidence="5">
    <location>
        <begin position="1"/>
        <end position="24"/>
    </location>
</feature>
<protein>
    <submittedName>
        <fullName evidence="7">Amino acid/amide ABC transporter substrate-binding protein, HAAT family</fullName>
    </submittedName>
</protein>
<dbReference type="Pfam" id="PF13458">
    <property type="entry name" value="Peripla_BP_6"/>
    <property type="match status" value="1"/>
</dbReference>
<sequence>MSRFSTFAILSLAAGLLAASPASAADPVRIGIAAPFSGSAATYGQDTKQGAELAADEINAKGGILGGRKIELVFEDDKGSPQGGVAAVQKLMSVERVNAITGGTNSSVVLAESSVTRNKVLHVNAAAQADAITDQGSPWLFQVNNTVSGNSSAFNDYIVTTMKPKSVAYMGENTEFNKTVLELLKEKLKGAGIELVNVSTYDAETNDFTSIITKIKSLNPDMLYVADAYPARAAQLWKQVRQLGGFSKEVMSPGVIVPGMLKPAEGAMDGVITGEIFMVPAPSPEAKAFIEAFNKKWNGNPGKGHLVIYEAVHLIAAAMDKAGTEKDYAKISQTIRDNAWPSPRGELKFDAKGRARAPYFFIQQVKGGVLTQLEVAKVN</sequence>
<keyword evidence="4" id="KW-0029">Amino-acid transport</keyword>
<evidence type="ECO:0000259" key="6">
    <source>
        <dbReference type="Pfam" id="PF13458"/>
    </source>
</evidence>
<dbReference type="AlphaFoldDB" id="A0A1M6Y8C9"/>
<comment type="similarity">
    <text evidence="1">Belongs to the leucine-binding protein family.</text>
</comment>
<dbReference type="OrthoDB" id="9768099at2"/>
<evidence type="ECO:0000256" key="5">
    <source>
        <dbReference type="SAM" id="SignalP"/>
    </source>
</evidence>
<dbReference type="EMBL" id="FNTI01000001">
    <property type="protein sequence ID" value="SED08254.1"/>
    <property type="molecule type" value="Genomic_DNA"/>
</dbReference>
<evidence type="ECO:0000256" key="3">
    <source>
        <dbReference type="ARBA" id="ARBA00022729"/>
    </source>
</evidence>
<gene>
    <name evidence="7" type="ORF">SAMN05444171_3074</name>
</gene>
<dbReference type="PRINTS" id="PR00337">
    <property type="entry name" value="LEUILEVALBP"/>
</dbReference>
<feature type="chain" id="PRO_5030031624" evidence="5">
    <location>
        <begin position="25"/>
        <end position="379"/>
    </location>
</feature>
<dbReference type="SUPFAM" id="SSF53822">
    <property type="entry name" value="Periplasmic binding protein-like I"/>
    <property type="match status" value="1"/>
</dbReference>
<accession>A0A1M6Y8C9</accession>
<keyword evidence="3 5" id="KW-0732">Signal</keyword>
<proteinExistence type="inferred from homology"/>
<evidence type="ECO:0000256" key="2">
    <source>
        <dbReference type="ARBA" id="ARBA00022448"/>
    </source>
</evidence>
<dbReference type="InterPro" id="IPR000709">
    <property type="entry name" value="Leu_Ile_Val-bd"/>
</dbReference>
<dbReference type="PANTHER" id="PTHR30483:SF6">
    <property type="entry name" value="PERIPLASMIC BINDING PROTEIN OF ABC TRANSPORTER FOR NATURAL AMINO ACIDS"/>
    <property type="match status" value="1"/>
</dbReference>
<reference evidence="7 8" key="1">
    <citation type="submission" date="2016-10" db="EMBL/GenBank/DDBJ databases">
        <authorList>
            <person name="de Groot N.N."/>
        </authorList>
    </citation>
    <scope>NUCLEOTIDE SEQUENCE [LARGE SCALE GENOMIC DNA]</scope>
    <source>
        <strain evidence="7 8">GAS522</strain>
    </source>
</reference>
<evidence type="ECO:0000313" key="8">
    <source>
        <dbReference type="Proteomes" id="UP000183208"/>
    </source>
</evidence>
<dbReference type="PANTHER" id="PTHR30483">
    <property type="entry name" value="LEUCINE-SPECIFIC-BINDING PROTEIN"/>
    <property type="match status" value="1"/>
</dbReference>
<dbReference type="RefSeq" id="WP_074820311.1">
    <property type="nucleotide sequence ID" value="NZ_FNTI01000001.1"/>
</dbReference>
<evidence type="ECO:0000256" key="1">
    <source>
        <dbReference type="ARBA" id="ARBA00010062"/>
    </source>
</evidence>
<organism evidence="7 8">
    <name type="scientific">Bradyrhizobium lablabi</name>
    <dbReference type="NCBI Taxonomy" id="722472"/>
    <lineage>
        <taxon>Bacteria</taxon>
        <taxon>Pseudomonadati</taxon>
        <taxon>Pseudomonadota</taxon>
        <taxon>Alphaproteobacteria</taxon>
        <taxon>Hyphomicrobiales</taxon>
        <taxon>Nitrobacteraceae</taxon>
        <taxon>Bradyrhizobium</taxon>
    </lineage>
</organism>
<evidence type="ECO:0000313" key="7">
    <source>
        <dbReference type="EMBL" id="SED08254.1"/>
    </source>
</evidence>
<dbReference type="InterPro" id="IPR028081">
    <property type="entry name" value="Leu-bd"/>
</dbReference>
<dbReference type="InterPro" id="IPR051010">
    <property type="entry name" value="BCAA_transport"/>
</dbReference>
<dbReference type="InterPro" id="IPR028082">
    <property type="entry name" value="Peripla_BP_I"/>
</dbReference>
<name>A0A1M6Y8C9_9BRAD</name>
<dbReference type="Proteomes" id="UP000183208">
    <property type="component" value="Unassembled WGS sequence"/>
</dbReference>
<evidence type="ECO:0000256" key="4">
    <source>
        <dbReference type="ARBA" id="ARBA00022970"/>
    </source>
</evidence>